<keyword evidence="3" id="KW-1185">Reference proteome</keyword>
<dbReference type="OrthoDB" id="27781at2157"/>
<evidence type="ECO:0000313" key="3">
    <source>
        <dbReference type="Proteomes" id="UP000002654"/>
    </source>
</evidence>
<dbReference type="PATRIC" id="fig|768679.9.peg.966"/>
<name>G4RPW1_THETK</name>
<dbReference type="PaxDb" id="768679-TTX_0956"/>
<dbReference type="GeneID" id="11261848"/>
<dbReference type="EMBL" id="FN869859">
    <property type="protein sequence ID" value="CCC81606.1"/>
    <property type="molecule type" value="Genomic_DNA"/>
</dbReference>
<dbReference type="HOGENOM" id="CLU_1227720_0_0_2"/>
<reference evidence="2 3" key="1">
    <citation type="journal article" date="2011" name="PLoS ONE">
        <title>The complete genome sequence of Thermoproteus tenax: a physiologically versatile member of the Crenarchaeota.</title>
        <authorList>
            <person name="Siebers B."/>
            <person name="Zaparty M."/>
            <person name="Raddatz G."/>
            <person name="Tjaden B."/>
            <person name="Albers S.V."/>
            <person name="Bell S.D."/>
            <person name="Blombach F."/>
            <person name="Kletzin A."/>
            <person name="Kyrpides N."/>
            <person name="Lanz C."/>
            <person name="Plagens A."/>
            <person name="Rampp M."/>
            <person name="Rosinus A."/>
            <person name="von Jan M."/>
            <person name="Makarova K.S."/>
            <person name="Klenk H.P."/>
            <person name="Schuster S.C."/>
            <person name="Hensel R."/>
        </authorList>
    </citation>
    <scope>NUCLEOTIDE SEQUENCE [LARGE SCALE GENOMIC DNA]</scope>
    <source>
        <strain evidence="3">ATCC 35583 / DSM 2078 / JCM 9277 / NBRC 100435 / Kra 1</strain>
    </source>
</reference>
<organism evidence="2 3">
    <name type="scientific">Thermoproteus tenax (strain ATCC 35583 / DSM 2078 / JCM 9277 / NBRC 100435 / Kra 1)</name>
    <dbReference type="NCBI Taxonomy" id="768679"/>
    <lineage>
        <taxon>Archaea</taxon>
        <taxon>Thermoproteota</taxon>
        <taxon>Thermoprotei</taxon>
        <taxon>Thermoproteales</taxon>
        <taxon>Thermoproteaceae</taxon>
        <taxon>Thermoproteus</taxon>
    </lineage>
</organism>
<dbReference type="RefSeq" id="WP_014126862.1">
    <property type="nucleotide sequence ID" value="NC_016070.1"/>
</dbReference>
<dbReference type="KEGG" id="ttn:TTX_0956"/>
<gene>
    <name evidence="2" type="ordered locus">TTX_0956</name>
</gene>
<feature type="transmembrane region" description="Helical" evidence="1">
    <location>
        <begin position="6"/>
        <end position="27"/>
    </location>
</feature>
<accession>G4RPW1</accession>
<keyword evidence="1" id="KW-0812">Transmembrane</keyword>
<keyword evidence="1" id="KW-1133">Transmembrane helix</keyword>
<dbReference type="Proteomes" id="UP000002654">
    <property type="component" value="Chromosome"/>
</dbReference>
<sequence length="225" mass="24913">MNKNGIIVMISILLITVGVLVLALGPYEKGPKYKPYWEQVNITALAVQGQNLGVVVSRGNGGWAIFGYLDNITMPQRSQLLETLRLLVAEAEQYNYTVVLIPWGADNKTNAVLSALYSGALSPTQYLNGYVNITTQIDQNRISQAQAYALELDQELGSYEAYPGIPLIPTSPPTIYAYIVRSGCSYPVYEPYQPLRDTSYMSWARWVRNALANLPTLVGQPGCVW</sequence>
<protein>
    <submittedName>
        <fullName evidence="2">Uncharacterized conserved protein</fullName>
    </submittedName>
</protein>
<evidence type="ECO:0000256" key="1">
    <source>
        <dbReference type="SAM" id="Phobius"/>
    </source>
</evidence>
<dbReference type="eggNOG" id="arCOG05603">
    <property type="taxonomic scope" value="Archaea"/>
</dbReference>
<evidence type="ECO:0000313" key="2">
    <source>
        <dbReference type="EMBL" id="CCC81606.1"/>
    </source>
</evidence>
<dbReference type="AlphaFoldDB" id="G4RPW1"/>
<keyword evidence="1" id="KW-0472">Membrane</keyword>
<proteinExistence type="predicted"/>